<protein>
    <recommendedName>
        <fullName evidence="2">F-box/LRR-repeat protein 15/At3g58940/PEG3-like LRR domain-containing protein</fullName>
    </recommendedName>
</protein>
<feature type="domain" description="F-box/LRR-repeat protein 15/At3g58940/PEG3-like LRR" evidence="2">
    <location>
        <begin position="56"/>
        <end position="196"/>
    </location>
</feature>
<organism evidence="3 4">
    <name type="scientific">Centaurea solstitialis</name>
    <name type="common">yellow star-thistle</name>
    <dbReference type="NCBI Taxonomy" id="347529"/>
    <lineage>
        <taxon>Eukaryota</taxon>
        <taxon>Viridiplantae</taxon>
        <taxon>Streptophyta</taxon>
        <taxon>Embryophyta</taxon>
        <taxon>Tracheophyta</taxon>
        <taxon>Spermatophyta</taxon>
        <taxon>Magnoliopsida</taxon>
        <taxon>eudicotyledons</taxon>
        <taxon>Gunneridae</taxon>
        <taxon>Pentapetalae</taxon>
        <taxon>asterids</taxon>
        <taxon>campanulids</taxon>
        <taxon>Asterales</taxon>
        <taxon>Asteraceae</taxon>
        <taxon>Carduoideae</taxon>
        <taxon>Cardueae</taxon>
        <taxon>Centaureinae</taxon>
        <taxon>Centaurea</taxon>
    </lineage>
</organism>
<evidence type="ECO:0000256" key="1">
    <source>
        <dbReference type="SAM" id="Coils"/>
    </source>
</evidence>
<dbReference type="Pfam" id="PF24758">
    <property type="entry name" value="LRR_At5g56370"/>
    <property type="match status" value="1"/>
</dbReference>
<comment type="caution">
    <text evidence="3">The sequence shown here is derived from an EMBL/GenBank/DDBJ whole genome shotgun (WGS) entry which is preliminary data.</text>
</comment>
<evidence type="ECO:0000259" key="2">
    <source>
        <dbReference type="Pfam" id="PF24758"/>
    </source>
</evidence>
<proteinExistence type="predicted"/>
<dbReference type="EMBL" id="JARYMX010000005">
    <property type="protein sequence ID" value="KAJ9547225.1"/>
    <property type="molecule type" value="Genomic_DNA"/>
</dbReference>
<dbReference type="InterPro" id="IPR055411">
    <property type="entry name" value="LRR_FXL15/At3g58940/PEG3-like"/>
</dbReference>
<keyword evidence="1" id="KW-0175">Coiled coil</keyword>
<sequence length="578" mass="66036">MSVLNLNSQIFRTLPRFIKFVNDALSHRNHHTEVSVVKLSFRGASIHFVAQDIVKYAYAHNVRQLTIIWSKFTSKFHEFPRCLFSSHNLKHLTIETREKCFYGKCIPISAWDFLSLETLNLSNLALSDCRFKSLDLFSKCVNLKDLTLHHCTMWDLDCFNVYAPQLCNLTITDSIAFPKVYNVVAPQLQNLTAVVNTLKDFDGSKFLHLSTEGLDSLEKVNLSLSMSHCKKEIYKLRSAKFLILDLYIIQALSSCLGQLSHEPCPFNNLKCLKQKNCWTTMPTQLKNYFLESSPNATFILDLPKVSSKRPRQKADSKDTLAKKVAKLEEEKQQTETVVEEKRILEAKVRIQDGIIAQHKAKLEVQDKVIAEQMVMKLQFEKLMSHMIDCKMAELQAQVGGGNLDYELIRSIKSIMELTPESLRVSMDAQFCCRYKEMKSMFLTQVDASRWAKIEMELGITERTTHSNNIDNSNVTAAALPLVPSSPPSSTNRMDFYLQCDKIATFSLWPSITQEALRRVGAAGMAVRGGLVVWDEQMEVDLLHDRARIIAEEDKIGNLPKEIIHRILSSLHMKYVIFP</sequence>
<dbReference type="Gene3D" id="3.80.10.10">
    <property type="entry name" value="Ribonuclease Inhibitor"/>
    <property type="match status" value="1"/>
</dbReference>
<keyword evidence="4" id="KW-1185">Reference proteome</keyword>
<dbReference type="InterPro" id="IPR032675">
    <property type="entry name" value="LRR_dom_sf"/>
</dbReference>
<dbReference type="AlphaFoldDB" id="A0AA38T368"/>
<name>A0AA38T368_9ASTR</name>
<evidence type="ECO:0000313" key="3">
    <source>
        <dbReference type="EMBL" id="KAJ9547225.1"/>
    </source>
</evidence>
<reference evidence="3" key="1">
    <citation type="submission" date="2023-03" db="EMBL/GenBank/DDBJ databases">
        <title>Chromosome-scale reference genome and RAD-based genetic map of yellow starthistle (Centaurea solstitialis) reveal putative structural variation and QTLs associated with invader traits.</title>
        <authorList>
            <person name="Reatini B."/>
            <person name="Cang F.A."/>
            <person name="Jiang Q."/>
            <person name="Mckibben M.T.W."/>
            <person name="Barker M.S."/>
            <person name="Rieseberg L.H."/>
            <person name="Dlugosch K.M."/>
        </authorList>
    </citation>
    <scope>NUCLEOTIDE SEQUENCE</scope>
    <source>
        <strain evidence="3">CAN-66</strain>
        <tissue evidence="3">Leaf</tissue>
    </source>
</reference>
<dbReference type="Proteomes" id="UP001172457">
    <property type="component" value="Chromosome 5"/>
</dbReference>
<dbReference type="PANTHER" id="PTHR32212">
    <property type="entry name" value="CYCLIN-LIKE F-BOX"/>
    <property type="match status" value="1"/>
</dbReference>
<dbReference type="PANTHER" id="PTHR32212:SF461">
    <property type="entry name" value="F-BOX DOMAIN-CONTAINING PROTEIN"/>
    <property type="match status" value="1"/>
</dbReference>
<accession>A0AA38T368</accession>
<dbReference type="SUPFAM" id="SSF52047">
    <property type="entry name" value="RNI-like"/>
    <property type="match status" value="1"/>
</dbReference>
<gene>
    <name evidence="3" type="ORF">OSB04_019768</name>
</gene>
<feature type="coiled-coil region" evidence="1">
    <location>
        <begin position="313"/>
        <end position="347"/>
    </location>
</feature>
<evidence type="ECO:0000313" key="4">
    <source>
        <dbReference type="Proteomes" id="UP001172457"/>
    </source>
</evidence>